<dbReference type="AlphaFoldDB" id="A0A078AVC3"/>
<keyword evidence="10" id="KW-1185">Reference proteome</keyword>
<protein>
    <submittedName>
        <fullName evidence="9">Uncharacterized protein</fullName>
    </submittedName>
</protein>
<feature type="region of interest" description="Disordered" evidence="7">
    <location>
        <begin position="297"/>
        <end position="329"/>
    </location>
</feature>
<evidence type="ECO:0000313" key="10">
    <source>
        <dbReference type="Proteomes" id="UP000039865"/>
    </source>
</evidence>
<feature type="transmembrane region" description="Helical" evidence="8">
    <location>
        <begin position="28"/>
        <end position="46"/>
    </location>
</feature>
<evidence type="ECO:0000256" key="2">
    <source>
        <dbReference type="ARBA" id="ARBA00022448"/>
    </source>
</evidence>
<sequence>MRIERVENLSQIEVETSPSITETNTYQFLTYLFGIIYLVSWSLSFYPQARENFRRKNVKGISFEFAILHPLAYLFYTIYTYTGRIDHHSGTGVVTISDILFSTHGFALTTVHLTQCLIYSRGGDNRYPQRWCLIFLGVEIGLIGFFFILEVNGSYMPLLMQTQMMCGYGLVLTNVYKYSAQFYYNQRRRSTVGFSIKLVFLDFTGSLFSLLQLIMDSIGRGELVLGKSAFNLVKCLLSCIGIIFDIAFMIQHYWLYKYAVNYDIKKQEYGVKRDKRGELTEMVQAKLQNFEVLENLQSGSDKSRSSQHHREENKQEEFRQSNYDNNRYY</sequence>
<proteinExistence type="predicted"/>
<reference evidence="9 10" key="1">
    <citation type="submission" date="2014-06" db="EMBL/GenBank/DDBJ databases">
        <authorList>
            <person name="Swart Estienne"/>
        </authorList>
    </citation>
    <scope>NUCLEOTIDE SEQUENCE [LARGE SCALE GENOMIC DNA]</scope>
    <source>
        <strain evidence="9 10">130c</strain>
    </source>
</reference>
<evidence type="ECO:0000313" key="9">
    <source>
        <dbReference type="EMBL" id="CDW86335.1"/>
    </source>
</evidence>
<keyword evidence="3 8" id="KW-0812">Transmembrane</keyword>
<feature type="transmembrane region" description="Helical" evidence="8">
    <location>
        <begin position="235"/>
        <end position="256"/>
    </location>
</feature>
<dbReference type="InterPro" id="IPR005282">
    <property type="entry name" value="LC_transporter"/>
</dbReference>
<dbReference type="GO" id="GO:0015184">
    <property type="term" value="F:L-cystine transmembrane transporter activity"/>
    <property type="evidence" value="ECO:0007669"/>
    <property type="project" value="TreeGrafter"/>
</dbReference>
<feature type="compositionally biased region" description="Basic and acidic residues" evidence="7">
    <location>
        <begin position="301"/>
        <end position="319"/>
    </location>
</feature>
<evidence type="ECO:0000256" key="7">
    <source>
        <dbReference type="SAM" id="MobiDB-lite"/>
    </source>
</evidence>
<evidence type="ECO:0000256" key="3">
    <source>
        <dbReference type="ARBA" id="ARBA00022692"/>
    </source>
</evidence>
<feature type="transmembrane region" description="Helical" evidence="8">
    <location>
        <begin position="155"/>
        <end position="176"/>
    </location>
</feature>
<evidence type="ECO:0000256" key="8">
    <source>
        <dbReference type="SAM" id="Phobius"/>
    </source>
</evidence>
<feature type="transmembrane region" description="Helical" evidence="8">
    <location>
        <begin position="58"/>
        <end position="79"/>
    </location>
</feature>
<evidence type="ECO:0000256" key="5">
    <source>
        <dbReference type="ARBA" id="ARBA00022989"/>
    </source>
</evidence>
<evidence type="ECO:0000256" key="6">
    <source>
        <dbReference type="ARBA" id="ARBA00023136"/>
    </source>
</evidence>
<accession>A0A078AVC3</accession>
<dbReference type="EMBL" id="CCKQ01014553">
    <property type="protein sequence ID" value="CDW86335.1"/>
    <property type="molecule type" value="Genomic_DNA"/>
</dbReference>
<dbReference type="GO" id="GO:0005774">
    <property type="term" value="C:vacuolar membrane"/>
    <property type="evidence" value="ECO:0007669"/>
    <property type="project" value="TreeGrafter"/>
</dbReference>
<keyword evidence="4" id="KW-0677">Repeat</keyword>
<dbReference type="OrthoDB" id="75720at2759"/>
<dbReference type="InterPro" id="IPR006603">
    <property type="entry name" value="PQ-loop_rpt"/>
</dbReference>
<evidence type="ECO:0000256" key="1">
    <source>
        <dbReference type="ARBA" id="ARBA00004127"/>
    </source>
</evidence>
<dbReference type="PANTHER" id="PTHR13131">
    <property type="entry name" value="CYSTINOSIN"/>
    <property type="match status" value="1"/>
</dbReference>
<feature type="transmembrane region" description="Helical" evidence="8">
    <location>
        <begin position="99"/>
        <end position="119"/>
    </location>
</feature>
<dbReference type="Pfam" id="PF04193">
    <property type="entry name" value="PQ-loop"/>
    <property type="match status" value="2"/>
</dbReference>
<gene>
    <name evidence="9" type="primary">Contig16694.g17792</name>
    <name evidence="9" type="ORF">STYLEM_15429</name>
</gene>
<keyword evidence="5 8" id="KW-1133">Transmembrane helix</keyword>
<dbReference type="GO" id="GO:0012505">
    <property type="term" value="C:endomembrane system"/>
    <property type="evidence" value="ECO:0007669"/>
    <property type="project" value="UniProtKB-SubCell"/>
</dbReference>
<feature type="transmembrane region" description="Helical" evidence="8">
    <location>
        <begin position="131"/>
        <end position="149"/>
    </location>
</feature>
<organism evidence="9 10">
    <name type="scientific">Stylonychia lemnae</name>
    <name type="common">Ciliate</name>
    <dbReference type="NCBI Taxonomy" id="5949"/>
    <lineage>
        <taxon>Eukaryota</taxon>
        <taxon>Sar</taxon>
        <taxon>Alveolata</taxon>
        <taxon>Ciliophora</taxon>
        <taxon>Intramacronucleata</taxon>
        <taxon>Spirotrichea</taxon>
        <taxon>Stichotrichia</taxon>
        <taxon>Sporadotrichida</taxon>
        <taxon>Oxytrichidae</taxon>
        <taxon>Stylonychinae</taxon>
        <taxon>Stylonychia</taxon>
    </lineage>
</organism>
<evidence type="ECO:0000256" key="4">
    <source>
        <dbReference type="ARBA" id="ARBA00022737"/>
    </source>
</evidence>
<dbReference type="PANTHER" id="PTHR13131:SF5">
    <property type="entry name" value="CYSTINOSIN"/>
    <property type="match status" value="1"/>
</dbReference>
<dbReference type="InParanoid" id="A0A078AVC3"/>
<dbReference type="Gene3D" id="1.20.1280.290">
    <property type="match status" value="1"/>
</dbReference>
<feature type="compositionally biased region" description="Polar residues" evidence="7">
    <location>
        <begin position="320"/>
        <end position="329"/>
    </location>
</feature>
<dbReference type="Proteomes" id="UP000039865">
    <property type="component" value="Unassembled WGS sequence"/>
</dbReference>
<keyword evidence="6 8" id="KW-0472">Membrane</keyword>
<comment type="subcellular location">
    <subcellularLocation>
        <location evidence="1">Endomembrane system</location>
        <topology evidence="1">Multi-pass membrane protein</topology>
    </subcellularLocation>
</comment>
<name>A0A078AVC3_STYLE</name>
<feature type="transmembrane region" description="Helical" evidence="8">
    <location>
        <begin position="196"/>
        <end position="215"/>
    </location>
</feature>
<dbReference type="SMART" id="SM00679">
    <property type="entry name" value="CTNS"/>
    <property type="match status" value="2"/>
</dbReference>
<keyword evidence="2" id="KW-0813">Transport</keyword>